<dbReference type="PANTHER" id="PTHR30204">
    <property type="entry name" value="REDOX-CYCLING DRUG-SENSING TRANSCRIPTIONAL ACTIVATOR SOXR"/>
    <property type="match status" value="1"/>
</dbReference>
<dbReference type="AlphaFoldDB" id="A0A917R447"/>
<dbReference type="SUPFAM" id="SSF46955">
    <property type="entry name" value="Putative DNA-binding domain"/>
    <property type="match status" value="1"/>
</dbReference>
<name>A0A917R447_9ACTN</name>
<dbReference type="Proteomes" id="UP000645217">
    <property type="component" value="Unassembled WGS sequence"/>
</dbReference>
<dbReference type="Gene3D" id="1.10.1660.10">
    <property type="match status" value="1"/>
</dbReference>
<proteinExistence type="predicted"/>
<dbReference type="CDD" id="cd01106">
    <property type="entry name" value="HTH_TipAL-Mta"/>
    <property type="match status" value="1"/>
</dbReference>
<evidence type="ECO:0000259" key="5">
    <source>
        <dbReference type="PROSITE" id="PS50937"/>
    </source>
</evidence>
<dbReference type="PRINTS" id="PR00040">
    <property type="entry name" value="HTHMERR"/>
</dbReference>
<sequence length="257" mass="28562">MNGKDAIAGRWSIGELARASGVTVRTLRHYDEIGLVPAGGRSASGHRRYTAADVRRLYQVRALRSLGMPLGEIRELLASAPEDPAAMRAVLTAQLRRLTVRAERTQRLIEQVGGLLRRLDEASMPDSDQFMTTLEMISMLDAYFTPEQREELAHRRDELGAEAVEQARTWFAELVEQLLGHMDEGTPAGDPRVRDLVRRWDELGAGFHAEGASGERTAAAARLMWQEHRDRLSAALPWPAEKMAGLPAYLERARAAG</sequence>
<gene>
    <name evidence="6" type="ORF">GCM10007964_33060</name>
</gene>
<reference evidence="6" key="2">
    <citation type="submission" date="2020-09" db="EMBL/GenBank/DDBJ databases">
        <authorList>
            <person name="Sun Q."/>
            <person name="Ohkuma M."/>
        </authorList>
    </citation>
    <scope>NUCLEOTIDE SEQUENCE</scope>
    <source>
        <strain evidence="6">JCM 13064</strain>
    </source>
</reference>
<reference evidence="6" key="1">
    <citation type="journal article" date="2014" name="Int. J. Syst. Evol. Microbiol.">
        <title>Complete genome sequence of Corynebacterium casei LMG S-19264T (=DSM 44701T), isolated from a smear-ripened cheese.</title>
        <authorList>
            <consortium name="US DOE Joint Genome Institute (JGI-PGF)"/>
            <person name="Walter F."/>
            <person name="Albersmeier A."/>
            <person name="Kalinowski J."/>
            <person name="Ruckert C."/>
        </authorList>
    </citation>
    <scope>NUCLEOTIDE SEQUENCE</scope>
    <source>
        <strain evidence="6">JCM 13064</strain>
    </source>
</reference>
<dbReference type="GO" id="GO:0003677">
    <property type="term" value="F:DNA binding"/>
    <property type="evidence" value="ECO:0007669"/>
    <property type="project" value="UniProtKB-KW"/>
</dbReference>
<evidence type="ECO:0000313" key="6">
    <source>
        <dbReference type="EMBL" id="GGK87928.1"/>
    </source>
</evidence>
<protein>
    <submittedName>
        <fullName evidence="6">MerR family transcriptional regulator</fullName>
    </submittedName>
</protein>
<dbReference type="GO" id="GO:0003700">
    <property type="term" value="F:DNA-binding transcription factor activity"/>
    <property type="evidence" value="ECO:0007669"/>
    <property type="project" value="InterPro"/>
</dbReference>
<evidence type="ECO:0000313" key="7">
    <source>
        <dbReference type="Proteomes" id="UP000645217"/>
    </source>
</evidence>
<keyword evidence="1" id="KW-0678">Repressor</keyword>
<dbReference type="InterPro" id="IPR047057">
    <property type="entry name" value="MerR_fam"/>
</dbReference>
<dbReference type="PROSITE" id="PS00552">
    <property type="entry name" value="HTH_MERR_1"/>
    <property type="match status" value="1"/>
</dbReference>
<keyword evidence="7" id="KW-1185">Reference proteome</keyword>
<comment type="caution">
    <text evidence="6">The sequence shown here is derived from an EMBL/GenBank/DDBJ whole genome shotgun (WGS) entry which is preliminary data.</text>
</comment>
<dbReference type="InterPro" id="IPR009061">
    <property type="entry name" value="DNA-bd_dom_put_sf"/>
</dbReference>
<keyword evidence="4" id="KW-0804">Transcription</keyword>
<dbReference type="PANTHER" id="PTHR30204:SF69">
    <property type="entry name" value="MERR-FAMILY TRANSCRIPTIONAL REGULATOR"/>
    <property type="match status" value="1"/>
</dbReference>
<dbReference type="SMART" id="SM00422">
    <property type="entry name" value="HTH_MERR"/>
    <property type="match status" value="1"/>
</dbReference>
<evidence type="ECO:0000256" key="2">
    <source>
        <dbReference type="ARBA" id="ARBA00023015"/>
    </source>
</evidence>
<keyword evidence="2" id="KW-0805">Transcription regulation</keyword>
<dbReference type="EMBL" id="BMNT01000016">
    <property type="protein sequence ID" value="GGK87928.1"/>
    <property type="molecule type" value="Genomic_DNA"/>
</dbReference>
<dbReference type="PROSITE" id="PS50937">
    <property type="entry name" value="HTH_MERR_2"/>
    <property type="match status" value="1"/>
</dbReference>
<accession>A0A917R447</accession>
<dbReference type="RefSeq" id="WP_189163886.1">
    <property type="nucleotide sequence ID" value="NZ_BMNT01000016.1"/>
</dbReference>
<dbReference type="InterPro" id="IPR000551">
    <property type="entry name" value="MerR-type_HTH_dom"/>
</dbReference>
<evidence type="ECO:0000256" key="4">
    <source>
        <dbReference type="ARBA" id="ARBA00023163"/>
    </source>
</evidence>
<evidence type="ECO:0000256" key="3">
    <source>
        <dbReference type="ARBA" id="ARBA00023125"/>
    </source>
</evidence>
<feature type="domain" description="HTH merR-type" evidence="5">
    <location>
        <begin position="10"/>
        <end position="79"/>
    </location>
</feature>
<evidence type="ECO:0000256" key="1">
    <source>
        <dbReference type="ARBA" id="ARBA00022491"/>
    </source>
</evidence>
<keyword evidence="3" id="KW-0238">DNA-binding</keyword>
<organism evidence="6 7">
    <name type="scientific">Sphaerisporangium melleum</name>
    <dbReference type="NCBI Taxonomy" id="321316"/>
    <lineage>
        <taxon>Bacteria</taxon>
        <taxon>Bacillati</taxon>
        <taxon>Actinomycetota</taxon>
        <taxon>Actinomycetes</taxon>
        <taxon>Streptosporangiales</taxon>
        <taxon>Streptosporangiaceae</taxon>
        <taxon>Sphaerisporangium</taxon>
    </lineage>
</organism>
<dbReference type="Pfam" id="PF13411">
    <property type="entry name" value="MerR_1"/>
    <property type="match status" value="1"/>
</dbReference>